<keyword evidence="1" id="KW-0689">Ribosomal protein</keyword>
<evidence type="ECO:0000313" key="1">
    <source>
        <dbReference type="EMBL" id="KAH0510724.1"/>
    </source>
</evidence>
<dbReference type="InterPro" id="IPR038655">
    <property type="entry name" value="Ribosomal_eL27_sf"/>
</dbReference>
<dbReference type="InterPro" id="IPR001141">
    <property type="entry name" value="Ribosomal_eL27"/>
</dbReference>
<sequence length="132" mass="14577">MLLFLSAECLTPAVQLDKFMKPDKEVLVPDGGHSRYKTDTVKNVGGGISEHPYSHAFKAEIDCPHLKMIATMGKKKITKILIIKEFVKVDKCTHLMPTRGSVDIALDKTVVNKYVFRDSALNTGQEGCQGQA</sequence>
<gene>
    <name evidence="1" type="ORF">LTLLF_153480</name>
</gene>
<name>A0A8J6GHT5_MICOH</name>
<organism evidence="1 2">
    <name type="scientific">Microtus ochrogaster</name>
    <name type="common">Prairie vole</name>
    <dbReference type="NCBI Taxonomy" id="79684"/>
    <lineage>
        <taxon>Eukaryota</taxon>
        <taxon>Metazoa</taxon>
        <taxon>Chordata</taxon>
        <taxon>Craniata</taxon>
        <taxon>Vertebrata</taxon>
        <taxon>Euteleostomi</taxon>
        <taxon>Mammalia</taxon>
        <taxon>Eutheria</taxon>
        <taxon>Euarchontoglires</taxon>
        <taxon>Glires</taxon>
        <taxon>Rodentia</taxon>
        <taxon>Myomorpha</taxon>
        <taxon>Muroidea</taxon>
        <taxon>Cricetidae</taxon>
        <taxon>Arvicolinae</taxon>
        <taxon>Microtus</taxon>
    </lineage>
</organism>
<dbReference type="PANTHER" id="PTHR10497">
    <property type="entry name" value="60S RIBOSOMAL PROTEIN L27"/>
    <property type="match status" value="1"/>
</dbReference>
<evidence type="ECO:0000313" key="2">
    <source>
        <dbReference type="Proteomes" id="UP000710432"/>
    </source>
</evidence>
<dbReference type="GO" id="GO:0006412">
    <property type="term" value="P:translation"/>
    <property type="evidence" value="ECO:0007669"/>
    <property type="project" value="InterPro"/>
</dbReference>
<dbReference type="Gene3D" id="2.30.30.770">
    <property type="match status" value="1"/>
</dbReference>
<dbReference type="Proteomes" id="UP000710432">
    <property type="component" value="Unassembled WGS sequence"/>
</dbReference>
<keyword evidence="1" id="KW-0687">Ribonucleoprotein</keyword>
<dbReference type="AlphaFoldDB" id="A0A8J6GHT5"/>
<dbReference type="GO" id="GO:0003735">
    <property type="term" value="F:structural constituent of ribosome"/>
    <property type="evidence" value="ECO:0007669"/>
    <property type="project" value="InterPro"/>
</dbReference>
<reference evidence="1" key="1">
    <citation type="submission" date="2020-03" db="EMBL/GenBank/DDBJ databases">
        <title>Studies in the Genomics of Life Span.</title>
        <authorList>
            <person name="Glass D."/>
        </authorList>
    </citation>
    <scope>NUCLEOTIDE SEQUENCE</scope>
    <source>
        <strain evidence="1">LTLLF</strain>
        <tissue evidence="1">Muscle</tissue>
    </source>
</reference>
<comment type="caution">
    <text evidence="1">The sequence shown here is derived from an EMBL/GenBank/DDBJ whole genome shotgun (WGS) entry which is preliminary data.</text>
</comment>
<proteinExistence type="predicted"/>
<accession>A0A8J6GHT5</accession>
<protein>
    <submittedName>
        <fullName evidence="1">60S ribosomal protein L27</fullName>
    </submittedName>
</protein>
<dbReference type="EMBL" id="JAATJU010022406">
    <property type="protein sequence ID" value="KAH0510724.1"/>
    <property type="molecule type" value="Genomic_DNA"/>
</dbReference>
<dbReference type="GO" id="GO:0005840">
    <property type="term" value="C:ribosome"/>
    <property type="evidence" value="ECO:0007669"/>
    <property type="project" value="UniProtKB-KW"/>
</dbReference>
<dbReference type="Pfam" id="PF01777">
    <property type="entry name" value="Ribosomal_L27e"/>
    <property type="match status" value="1"/>
</dbReference>